<accession>A0A1G7FVG6</accession>
<gene>
    <name evidence="2" type="ORF">GQR91_02710</name>
    <name evidence="3" type="ORF">SAMN05216557_101566</name>
</gene>
<evidence type="ECO:0000313" key="5">
    <source>
        <dbReference type="Proteomes" id="UP000436801"/>
    </source>
</evidence>
<feature type="signal peptide" evidence="1">
    <location>
        <begin position="1"/>
        <end position="20"/>
    </location>
</feature>
<reference evidence="3 4" key="1">
    <citation type="submission" date="2016-10" db="EMBL/GenBank/DDBJ databases">
        <authorList>
            <person name="Varghese N."/>
            <person name="Submissions S."/>
        </authorList>
    </citation>
    <scope>NUCLEOTIDE SEQUENCE [LARGE SCALE GENOMIC DNA]</scope>
    <source>
        <strain evidence="3 4">S7-754</strain>
    </source>
</reference>
<evidence type="ECO:0000256" key="1">
    <source>
        <dbReference type="SAM" id="SignalP"/>
    </source>
</evidence>
<evidence type="ECO:0000313" key="2">
    <source>
        <dbReference type="EMBL" id="MWC42571.1"/>
    </source>
</evidence>
<protein>
    <submittedName>
        <fullName evidence="3">Uncharacterized protein</fullName>
    </submittedName>
</protein>
<evidence type="ECO:0000313" key="4">
    <source>
        <dbReference type="Proteomes" id="UP000323502"/>
    </source>
</evidence>
<dbReference type="AlphaFoldDB" id="A0A1G7FVG6"/>
<organism evidence="3 4">
    <name type="scientific">Sphingomonas carotinifaciens</name>
    <dbReference type="NCBI Taxonomy" id="1166323"/>
    <lineage>
        <taxon>Bacteria</taxon>
        <taxon>Pseudomonadati</taxon>
        <taxon>Pseudomonadota</taxon>
        <taxon>Alphaproteobacteria</taxon>
        <taxon>Sphingomonadales</taxon>
        <taxon>Sphingomonadaceae</taxon>
        <taxon>Sphingomonas</taxon>
    </lineage>
</organism>
<dbReference type="Proteomes" id="UP000436801">
    <property type="component" value="Unassembled WGS sequence"/>
</dbReference>
<dbReference type="OrthoDB" id="7596012at2"/>
<dbReference type="Proteomes" id="UP000323502">
    <property type="component" value="Unassembled WGS sequence"/>
</dbReference>
<reference evidence="2 5" key="2">
    <citation type="submission" date="2019-12" db="EMBL/GenBank/DDBJ databases">
        <authorList>
            <person name="Zheng J."/>
        </authorList>
    </citation>
    <scope>NUCLEOTIDE SEQUENCE [LARGE SCALE GENOMIC DNA]</scope>
    <source>
        <strain evidence="2 5">DSM 27347</strain>
    </source>
</reference>
<name>A0A1G7FVG6_9SPHN</name>
<dbReference type="RefSeq" id="WP_112381355.1">
    <property type="nucleotide sequence ID" value="NZ_CP178397.1"/>
</dbReference>
<dbReference type="EMBL" id="WSUT01000005">
    <property type="protein sequence ID" value="MWC42571.1"/>
    <property type="molecule type" value="Genomic_DNA"/>
</dbReference>
<feature type="chain" id="PRO_5036307305" evidence="1">
    <location>
        <begin position="21"/>
        <end position="146"/>
    </location>
</feature>
<sequence>MIRPPIRLLAALATPALIGAADGPHVRVTQMTVRERIVVRVPRVGMAMRQPMAPAKWKERKGPKCIAASTLAGALVSETGSVDLVLTGGSRVRAKLSGECRQLDFYSGFYLRPAPDGRVCADRDAIRMRSGAACEIDRFRTLVPAK</sequence>
<evidence type="ECO:0000313" key="3">
    <source>
        <dbReference type="EMBL" id="SDE79745.1"/>
    </source>
</evidence>
<proteinExistence type="predicted"/>
<keyword evidence="4" id="KW-1185">Reference proteome</keyword>
<dbReference type="EMBL" id="FNBI01000001">
    <property type="protein sequence ID" value="SDE79745.1"/>
    <property type="molecule type" value="Genomic_DNA"/>
</dbReference>
<keyword evidence="1" id="KW-0732">Signal</keyword>